<evidence type="ECO:0000256" key="1">
    <source>
        <dbReference type="SAM" id="MobiDB-lite"/>
    </source>
</evidence>
<dbReference type="RefSeq" id="WP_145416707.1">
    <property type="nucleotide sequence ID" value="NZ_CP036526.1"/>
</dbReference>
<evidence type="ECO:0000313" key="3">
    <source>
        <dbReference type="EMBL" id="QDT09185.1"/>
    </source>
</evidence>
<feature type="compositionally biased region" description="Polar residues" evidence="1">
    <location>
        <begin position="818"/>
        <end position="835"/>
    </location>
</feature>
<dbReference type="Proteomes" id="UP000319817">
    <property type="component" value="Chromosome"/>
</dbReference>
<sequence length="1252" mass="134073">MATDDYLLDEVERSQRNHTRRRRRGRAARRRIYLFIGIALLGLIVLSTPTFVSQSPLGRSMVKRTAASYGLDVEVDSMSVGWITPLSFQGIQVIGTQSGSQVLIDEVDTTLTVRELISANASNFGDVVLRGIDVTCSMQDGRCSLEDDLQQLLAPSDQPSDPVEGSVEIHDASVVVTDVQTGQAWQLAQSNATVALTPIEIRTTFAGVLNEPAGGGGAIQGSLSYSLTNANSGNALAEAAAWDLNLDSESLPLSVVTLLCRRFPSETAGMPTDLSGDATGAIRATGQANGNIQATLSTLQIRNLNATEPRQLGDERAARVWKNKLATFDGDLVLAGNRVIGRDLTAQADFATATLNGAFSRSITLAGESNNPMRWLEALDGSAQAEIDLALLDAALPGLLPLRDETQIIKGRATAQINSQSAVHGRRSRLTIQSDALHARARGRAIVLQPITINTTVLDEQGNVRAESFQLTSSFASAVGEGDFQAGRADFQIDFGRLSAILQPIVDMSDTSLGGSAKGNFQWNASNQNVWRLSGDADASNLLVTLPSGQSLKRQSLRGTLEAVGRWGGNSLEELTRAKASFSSSGLNLDAELSGSVQNPSGTIPLPIKLTANGRMETLAETLGPWLPAELHDVQGGFDIRSQGEFSTVAVLLSDTTAQFTDPRVAYADRWFSQKDVKVDFSGELNWPSGDFYSRSLTVAGDAVSLAMKGQATTKNVDLEVAWRAKLDRIQGSVRKRVANWRREKPVVAKSRSKDNESVFRHVGYQANTAREVAQSDDWLVTGDCEGNFSVKSNGDVLSIDSNSTGKNVSVIQPPDASAQSYTVGPMPRQSNQGRSPGRLHSRVVWSEPNVSVSGPIRLNRQNGKINADGVRIVGDWFATTLTGHAIWNESVGDVVLKGPAGFKMDEISKRLTTLTGTAIAVEGVHETPLEIHAARDNVGNVAFTVQGNLGWDLGEIAGVQFGGATVPVQLTETTVEISPATVPVGQGQVNLAGEVFYRPGPVYLRARPGTVATNLRLTPDMTRRWLKYLAPLAADAAQVDGTMSVELDEAIVIIDTPNLSRVKGRINIEQARMTSGPLTSQIIGGLEQLKSLAQMSVPGEARDPSTLITLPAQTVDFALENGVVSHQRLFFDIDRAKMMSSGQVSLDSRVDLVAQVELDENWLGSDLKGLAGNSVSLPITGTLSRPTLDHGGISDVLTQLGTQAAANVAQKTVNDLLQGQLDKGMQGINKSFKNLEGGFKSIKSFDKLFNR</sequence>
<dbReference type="AlphaFoldDB" id="A0A517NPY1"/>
<feature type="transmembrane region" description="Helical" evidence="2">
    <location>
        <begin position="32"/>
        <end position="52"/>
    </location>
</feature>
<reference evidence="3 4" key="1">
    <citation type="submission" date="2019-02" db="EMBL/GenBank/DDBJ databases">
        <title>Deep-cultivation of Planctomycetes and their phenomic and genomic characterization uncovers novel biology.</title>
        <authorList>
            <person name="Wiegand S."/>
            <person name="Jogler M."/>
            <person name="Boedeker C."/>
            <person name="Pinto D."/>
            <person name="Vollmers J."/>
            <person name="Rivas-Marin E."/>
            <person name="Kohn T."/>
            <person name="Peeters S.H."/>
            <person name="Heuer A."/>
            <person name="Rast P."/>
            <person name="Oberbeckmann S."/>
            <person name="Bunk B."/>
            <person name="Jeske O."/>
            <person name="Meyerdierks A."/>
            <person name="Storesund J.E."/>
            <person name="Kallscheuer N."/>
            <person name="Luecker S."/>
            <person name="Lage O.M."/>
            <person name="Pohl T."/>
            <person name="Merkel B.J."/>
            <person name="Hornburger P."/>
            <person name="Mueller R.-W."/>
            <person name="Bruemmer F."/>
            <person name="Labrenz M."/>
            <person name="Spormann A.M."/>
            <person name="Op den Camp H."/>
            <person name="Overmann J."/>
            <person name="Amann R."/>
            <person name="Jetten M.S.M."/>
            <person name="Mascher T."/>
            <person name="Medema M.H."/>
            <person name="Devos D.P."/>
            <person name="Kaster A.-K."/>
            <person name="Ovreas L."/>
            <person name="Rohde M."/>
            <person name="Galperin M.Y."/>
            <person name="Jogler C."/>
        </authorList>
    </citation>
    <scope>NUCLEOTIDE SEQUENCE [LARGE SCALE GENOMIC DNA]</scope>
    <source>
        <strain evidence="3 4">K23_9</strain>
    </source>
</reference>
<dbReference type="EMBL" id="CP036526">
    <property type="protein sequence ID" value="QDT09185.1"/>
    <property type="molecule type" value="Genomic_DNA"/>
</dbReference>
<keyword evidence="2" id="KW-0472">Membrane</keyword>
<proteinExistence type="predicted"/>
<organism evidence="3 4">
    <name type="scientific">Stieleria marina</name>
    <dbReference type="NCBI Taxonomy" id="1930275"/>
    <lineage>
        <taxon>Bacteria</taxon>
        <taxon>Pseudomonadati</taxon>
        <taxon>Planctomycetota</taxon>
        <taxon>Planctomycetia</taxon>
        <taxon>Pirellulales</taxon>
        <taxon>Pirellulaceae</taxon>
        <taxon>Stieleria</taxon>
    </lineage>
</organism>
<dbReference type="OrthoDB" id="244263at2"/>
<gene>
    <name evidence="3" type="ORF">K239x_11300</name>
</gene>
<protein>
    <submittedName>
        <fullName evidence="3">Uncharacterized protein</fullName>
    </submittedName>
</protein>
<name>A0A517NPY1_9BACT</name>
<evidence type="ECO:0000256" key="2">
    <source>
        <dbReference type="SAM" id="Phobius"/>
    </source>
</evidence>
<keyword evidence="2" id="KW-1133">Transmembrane helix</keyword>
<evidence type="ECO:0000313" key="4">
    <source>
        <dbReference type="Proteomes" id="UP000319817"/>
    </source>
</evidence>
<accession>A0A517NPY1</accession>
<feature type="region of interest" description="Disordered" evidence="1">
    <location>
        <begin position="818"/>
        <end position="840"/>
    </location>
</feature>
<keyword evidence="2" id="KW-0812">Transmembrane</keyword>
<keyword evidence="4" id="KW-1185">Reference proteome</keyword>